<evidence type="ECO:0000313" key="3">
    <source>
        <dbReference type="EMBL" id="SFK88391.1"/>
    </source>
</evidence>
<dbReference type="InterPro" id="IPR006076">
    <property type="entry name" value="FAD-dep_OxRdtase"/>
</dbReference>
<accession>A0A1I4D8X1</accession>
<dbReference type="Pfam" id="PF01266">
    <property type="entry name" value="DAO"/>
    <property type="match status" value="1"/>
</dbReference>
<organism evidence="3 4">
    <name type="scientific">Falsiroseomonas stagni DSM 19981</name>
    <dbReference type="NCBI Taxonomy" id="1123062"/>
    <lineage>
        <taxon>Bacteria</taxon>
        <taxon>Pseudomonadati</taxon>
        <taxon>Pseudomonadota</taxon>
        <taxon>Alphaproteobacteria</taxon>
        <taxon>Acetobacterales</taxon>
        <taxon>Roseomonadaceae</taxon>
        <taxon>Falsiroseomonas</taxon>
    </lineage>
</organism>
<dbReference type="InterPro" id="IPR036188">
    <property type="entry name" value="FAD/NAD-bd_sf"/>
</dbReference>
<dbReference type="GO" id="GO:0005737">
    <property type="term" value="C:cytoplasm"/>
    <property type="evidence" value="ECO:0007669"/>
    <property type="project" value="TreeGrafter"/>
</dbReference>
<evidence type="ECO:0000259" key="2">
    <source>
        <dbReference type="Pfam" id="PF01266"/>
    </source>
</evidence>
<dbReference type="PANTHER" id="PTHR13847">
    <property type="entry name" value="SARCOSINE DEHYDROGENASE-RELATED"/>
    <property type="match status" value="1"/>
</dbReference>
<dbReference type="AlphaFoldDB" id="A0A1I4D8X1"/>
<name>A0A1I4D8X1_9PROT</name>
<dbReference type="RefSeq" id="WP_092961854.1">
    <property type="nucleotide sequence ID" value="NZ_FOSQ01000009.1"/>
</dbReference>
<gene>
    <name evidence="3" type="ORF">SAMN02745775_109173</name>
</gene>
<dbReference type="Gene3D" id="3.50.50.60">
    <property type="entry name" value="FAD/NAD(P)-binding domain"/>
    <property type="match status" value="1"/>
</dbReference>
<keyword evidence="1" id="KW-0560">Oxidoreductase</keyword>
<feature type="domain" description="FAD dependent oxidoreductase" evidence="2">
    <location>
        <begin position="28"/>
        <end position="374"/>
    </location>
</feature>
<keyword evidence="4" id="KW-1185">Reference proteome</keyword>
<evidence type="ECO:0000313" key="4">
    <source>
        <dbReference type="Proteomes" id="UP000199473"/>
    </source>
</evidence>
<dbReference type="Gene3D" id="3.30.9.10">
    <property type="entry name" value="D-Amino Acid Oxidase, subunit A, domain 2"/>
    <property type="match status" value="1"/>
</dbReference>
<protein>
    <submittedName>
        <fullName evidence="3">Glycine/D-amino acid oxidase</fullName>
    </submittedName>
</protein>
<proteinExistence type="predicted"/>
<dbReference type="Proteomes" id="UP000199473">
    <property type="component" value="Unassembled WGS sequence"/>
</dbReference>
<dbReference type="EMBL" id="FOSQ01000009">
    <property type="protein sequence ID" value="SFK88391.1"/>
    <property type="molecule type" value="Genomic_DNA"/>
</dbReference>
<dbReference type="OrthoDB" id="9806601at2"/>
<evidence type="ECO:0000256" key="1">
    <source>
        <dbReference type="ARBA" id="ARBA00023002"/>
    </source>
</evidence>
<reference evidence="3 4" key="1">
    <citation type="submission" date="2016-10" db="EMBL/GenBank/DDBJ databases">
        <authorList>
            <person name="de Groot N.N."/>
        </authorList>
    </citation>
    <scope>NUCLEOTIDE SEQUENCE [LARGE SCALE GENOMIC DNA]</scope>
    <source>
        <strain evidence="3 4">DSM 19981</strain>
    </source>
</reference>
<sequence>MRQRSLWQETATPAVSLRPLEGAAEAEVAIIGAGYTGLSTALALAERGVAVTVLEAEAPGAGASGANGGQVIPGLKHFVPDLVKDFGDALGRRLHQAGALDTDALFALIDRLGIDCDATRAGWLQVADNPVALEECRQRCRAWAEWGAPVRMLGPAEVRAITGAAGYLGGWIDERGGSVQPLSLARGLARAAMAAGARVHAPSRVTAIRPDGAGWRLETATGALRARRVLLATNAAPGRLWPGLSHTIMAVWSFQTATQPGAGVLPGGQVVSDTRRVLRYWRRDAAGRLVVGGKGRLRAPRGPGDFTVPERMRARLYPALPDQPPAFWWGGRVGITPDRLPRLFRLAEGVFAVMQDNGKGVAWCTAAGPALADLMAGAAPEDLALPPVTPLRPIPLHPFRSVYAAAGSLYFRARDALDRARPA</sequence>
<dbReference type="SUPFAM" id="SSF51905">
    <property type="entry name" value="FAD/NAD(P)-binding domain"/>
    <property type="match status" value="1"/>
</dbReference>
<dbReference type="GO" id="GO:0016491">
    <property type="term" value="F:oxidoreductase activity"/>
    <property type="evidence" value="ECO:0007669"/>
    <property type="project" value="UniProtKB-KW"/>
</dbReference>
<dbReference type="STRING" id="1123062.SAMN02745775_109173"/>
<dbReference type="PANTHER" id="PTHR13847:SF281">
    <property type="entry name" value="FAD DEPENDENT OXIDOREDUCTASE DOMAIN-CONTAINING PROTEIN"/>
    <property type="match status" value="1"/>
</dbReference>